<gene>
    <name evidence="2" type="ORF">BD626DRAFT_252505</name>
</gene>
<sequence>MLCEQMGIKLEAAESRLPTRPRKRRGESATPKFTNANLPDCCRGDSRWKNTFIPTITLRTGTMTVPWDLTARDDTLDFISSVFEQVFGHDTGEVIDHKCAVYLVTVQRQVEYRGKFGEVALDVLQEFFETTKDPEALRQNPRATKLLYPTQASRQQYVKRALNGLCCFYAHPDYDDPSESTGIFRSHFVLATLAHHYRATEGALEEALRADLDVAANEMTPPSGALALAAVAVERAFQHYTSGERAKQVQAFSEGKCRSATEVYAEKIDQVDYDTWMEIIEGHRGAGQQSASSTACPLIIACLP</sequence>
<dbReference type="Pfam" id="PF20149">
    <property type="entry name" value="DUF6532"/>
    <property type="match status" value="1"/>
</dbReference>
<dbReference type="EMBL" id="VDMD01000007">
    <property type="protein sequence ID" value="TRM64437.1"/>
    <property type="molecule type" value="Genomic_DNA"/>
</dbReference>
<comment type="caution">
    <text evidence="2">The sequence shown here is derived from an EMBL/GenBank/DDBJ whole genome shotgun (WGS) entry which is preliminary data.</text>
</comment>
<keyword evidence="3" id="KW-1185">Reference proteome</keyword>
<proteinExistence type="predicted"/>
<dbReference type="OrthoDB" id="2800649at2759"/>
<name>A0A550CI15_9AGAR</name>
<reference evidence="2 3" key="1">
    <citation type="journal article" date="2019" name="New Phytol.">
        <title>Comparative genomics reveals unique wood-decay strategies and fruiting body development in the Schizophyllaceae.</title>
        <authorList>
            <person name="Almasi E."/>
            <person name="Sahu N."/>
            <person name="Krizsan K."/>
            <person name="Balint B."/>
            <person name="Kovacs G.M."/>
            <person name="Kiss B."/>
            <person name="Cseklye J."/>
            <person name="Drula E."/>
            <person name="Henrissat B."/>
            <person name="Nagy I."/>
            <person name="Chovatia M."/>
            <person name="Adam C."/>
            <person name="LaButti K."/>
            <person name="Lipzen A."/>
            <person name="Riley R."/>
            <person name="Grigoriev I.V."/>
            <person name="Nagy L.G."/>
        </authorList>
    </citation>
    <scope>NUCLEOTIDE SEQUENCE [LARGE SCALE GENOMIC DNA]</scope>
    <source>
        <strain evidence="2 3">NL-1724</strain>
    </source>
</reference>
<accession>A0A550CI15</accession>
<dbReference type="Proteomes" id="UP000320762">
    <property type="component" value="Unassembled WGS sequence"/>
</dbReference>
<protein>
    <recommendedName>
        <fullName evidence="1">DUF6532 domain-containing protein</fullName>
    </recommendedName>
</protein>
<evidence type="ECO:0000259" key="1">
    <source>
        <dbReference type="Pfam" id="PF20149"/>
    </source>
</evidence>
<evidence type="ECO:0000313" key="2">
    <source>
        <dbReference type="EMBL" id="TRM64437.1"/>
    </source>
</evidence>
<dbReference type="InterPro" id="IPR045341">
    <property type="entry name" value="DUF6532"/>
</dbReference>
<organism evidence="2 3">
    <name type="scientific">Schizophyllum amplum</name>
    <dbReference type="NCBI Taxonomy" id="97359"/>
    <lineage>
        <taxon>Eukaryota</taxon>
        <taxon>Fungi</taxon>
        <taxon>Dikarya</taxon>
        <taxon>Basidiomycota</taxon>
        <taxon>Agaricomycotina</taxon>
        <taxon>Agaricomycetes</taxon>
        <taxon>Agaricomycetidae</taxon>
        <taxon>Agaricales</taxon>
        <taxon>Schizophyllaceae</taxon>
        <taxon>Schizophyllum</taxon>
    </lineage>
</organism>
<evidence type="ECO:0000313" key="3">
    <source>
        <dbReference type="Proteomes" id="UP000320762"/>
    </source>
</evidence>
<feature type="domain" description="DUF6532" evidence="1">
    <location>
        <begin position="102"/>
        <end position="267"/>
    </location>
</feature>
<dbReference type="AlphaFoldDB" id="A0A550CI15"/>